<feature type="domain" description="Major facilitator superfamily (MFS) profile" evidence="17">
    <location>
        <begin position="685"/>
        <end position="1088"/>
    </location>
</feature>
<feature type="transmembrane region" description="Helical" evidence="16">
    <location>
        <begin position="776"/>
        <end position="799"/>
    </location>
</feature>
<comment type="similarity">
    <text evidence="3">Belongs to the GPAT/DAPAT family.</text>
</comment>
<evidence type="ECO:0000256" key="3">
    <source>
        <dbReference type="ARBA" id="ARBA00007937"/>
    </source>
</evidence>
<evidence type="ECO:0000256" key="4">
    <source>
        <dbReference type="ARBA" id="ARBA00022528"/>
    </source>
</evidence>
<comment type="caution">
    <text evidence="18">The sequence shown here is derived from an EMBL/GenBank/DDBJ whole genome shotgun (WGS) entry which is preliminary data.</text>
</comment>
<dbReference type="EMBL" id="JAQIZT010000014">
    <property type="protein sequence ID" value="KAJ6972350.1"/>
    <property type="molecule type" value="Genomic_DNA"/>
</dbReference>
<dbReference type="GO" id="GO:0005315">
    <property type="term" value="F:phosphate transmembrane transporter activity"/>
    <property type="evidence" value="ECO:0007669"/>
    <property type="project" value="UniProtKB-ARBA"/>
</dbReference>
<dbReference type="GO" id="GO:0042170">
    <property type="term" value="C:plastid membrane"/>
    <property type="evidence" value="ECO:0007669"/>
    <property type="project" value="UniProtKB-ARBA"/>
</dbReference>
<dbReference type="InterPro" id="IPR020846">
    <property type="entry name" value="MFS_dom"/>
</dbReference>
<dbReference type="Pfam" id="PF23270">
    <property type="entry name" value="HAD_RAM2_N"/>
    <property type="match status" value="1"/>
</dbReference>
<dbReference type="FunFam" id="1.20.1250.20:FF:000086">
    <property type="entry name" value="ascorbate transporter, chloroplastic isoform X2"/>
    <property type="match status" value="1"/>
</dbReference>
<keyword evidence="12" id="KW-0444">Lipid biosynthesis</keyword>
<dbReference type="CDD" id="cd17380">
    <property type="entry name" value="MFS_SLC17A9_like"/>
    <property type="match status" value="1"/>
</dbReference>
<feature type="transmembrane region" description="Helical" evidence="16">
    <location>
        <begin position="683"/>
        <end position="703"/>
    </location>
</feature>
<keyword evidence="11 16" id="KW-0472">Membrane</keyword>
<comment type="subcellular location">
    <subcellularLocation>
        <location evidence="1">Membrane</location>
        <topology evidence="1">Multi-pass membrane protein</topology>
    </subcellularLocation>
    <subcellularLocation>
        <location evidence="2">Plastid</location>
        <location evidence="2">Chloroplast</location>
    </subcellularLocation>
</comment>
<dbReference type="GO" id="GO:0016791">
    <property type="term" value="F:phosphatase activity"/>
    <property type="evidence" value="ECO:0007669"/>
    <property type="project" value="TreeGrafter"/>
</dbReference>
<dbReference type="Pfam" id="PF01553">
    <property type="entry name" value="Acyltransferase"/>
    <property type="match status" value="1"/>
</dbReference>
<keyword evidence="4" id="KW-0150">Chloroplast</keyword>
<dbReference type="SMART" id="SM00563">
    <property type="entry name" value="PlsC"/>
    <property type="match status" value="1"/>
</dbReference>
<accession>A0AAD6PZH4</accession>
<feature type="transmembrane region" description="Helical" evidence="16">
    <location>
        <begin position="1065"/>
        <end position="1083"/>
    </location>
</feature>
<keyword evidence="7 16" id="KW-0812">Transmembrane</keyword>
<dbReference type="Proteomes" id="UP001164929">
    <property type="component" value="Chromosome 14"/>
</dbReference>
<feature type="transmembrane region" description="Helical" evidence="16">
    <location>
        <begin position="955"/>
        <end position="972"/>
    </location>
</feature>
<dbReference type="SUPFAM" id="SSF69593">
    <property type="entry name" value="Glycerol-3-phosphate (1)-acyltransferase"/>
    <property type="match status" value="1"/>
</dbReference>
<keyword evidence="9 16" id="KW-1133">Transmembrane helix</keyword>
<keyword evidence="8" id="KW-0809">Transit peptide</keyword>
<evidence type="ECO:0000256" key="14">
    <source>
        <dbReference type="ARBA" id="ARBA00023315"/>
    </source>
</evidence>
<proteinExistence type="inferred from homology"/>
<evidence type="ECO:0000256" key="9">
    <source>
        <dbReference type="ARBA" id="ARBA00022989"/>
    </source>
</evidence>
<dbReference type="GO" id="GO:0009507">
    <property type="term" value="C:chloroplast"/>
    <property type="evidence" value="ECO:0007669"/>
    <property type="project" value="UniProtKB-SubCell"/>
</dbReference>
<keyword evidence="19" id="KW-1185">Reference proteome</keyword>
<dbReference type="InterPro" id="IPR044777">
    <property type="entry name" value="SLC17A9-like"/>
</dbReference>
<reference evidence="18" key="1">
    <citation type="journal article" date="2023" name="Mol. Ecol. Resour.">
        <title>Chromosome-level genome assembly of a triploid poplar Populus alba 'Berolinensis'.</title>
        <authorList>
            <person name="Chen S."/>
            <person name="Yu Y."/>
            <person name="Wang X."/>
            <person name="Wang S."/>
            <person name="Zhang T."/>
            <person name="Zhou Y."/>
            <person name="He R."/>
            <person name="Meng N."/>
            <person name="Wang Y."/>
            <person name="Liu W."/>
            <person name="Liu Z."/>
            <person name="Liu J."/>
            <person name="Guo Q."/>
            <person name="Huang H."/>
            <person name="Sederoff R.R."/>
            <person name="Wang G."/>
            <person name="Qu G."/>
            <person name="Chen S."/>
        </authorList>
    </citation>
    <scope>NUCLEOTIDE SEQUENCE</scope>
    <source>
        <strain evidence="18">SC-2020</strain>
    </source>
</reference>
<dbReference type="Pfam" id="PF07690">
    <property type="entry name" value="MFS_1"/>
    <property type="match status" value="1"/>
</dbReference>
<dbReference type="GO" id="GO:0008654">
    <property type="term" value="P:phospholipid biosynthetic process"/>
    <property type="evidence" value="ECO:0007669"/>
    <property type="project" value="UniProtKB-KW"/>
</dbReference>
<comment type="similarity">
    <text evidence="15">Belongs to the major facilitator superfamily. Sodium/anion cotransporter (TC 2.A.1.14) family.</text>
</comment>
<dbReference type="GO" id="GO:0010143">
    <property type="term" value="P:cutin biosynthetic process"/>
    <property type="evidence" value="ECO:0007669"/>
    <property type="project" value="UniProtKB-ARBA"/>
</dbReference>
<dbReference type="InterPro" id="IPR011701">
    <property type="entry name" value="MFS"/>
</dbReference>
<gene>
    <name evidence="18" type="ORF">NC653_032815</name>
</gene>
<dbReference type="SUPFAM" id="SSF103473">
    <property type="entry name" value="MFS general substrate transporter"/>
    <property type="match status" value="1"/>
</dbReference>
<keyword evidence="13" id="KW-1208">Phospholipid metabolism</keyword>
<evidence type="ECO:0000259" key="17">
    <source>
        <dbReference type="PROSITE" id="PS50850"/>
    </source>
</evidence>
<name>A0AAD6PZH4_9ROSI</name>
<evidence type="ECO:0000256" key="10">
    <source>
        <dbReference type="ARBA" id="ARBA00023098"/>
    </source>
</evidence>
<organism evidence="18 19">
    <name type="scientific">Populus alba x Populus x berolinensis</name>
    <dbReference type="NCBI Taxonomy" id="444605"/>
    <lineage>
        <taxon>Eukaryota</taxon>
        <taxon>Viridiplantae</taxon>
        <taxon>Streptophyta</taxon>
        <taxon>Embryophyta</taxon>
        <taxon>Tracheophyta</taxon>
        <taxon>Spermatophyta</taxon>
        <taxon>Magnoliopsida</taxon>
        <taxon>eudicotyledons</taxon>
        <taxon>Gunneridae</taxon>
        <taxon>Pentapetalae</taxon>
        <taxon>rosids</taxon>
        <taxon>fabids</taxon>
        <taxon>Malpighiales</taxon>
        <taxon>Salicaceae</taxon>
        <taxon>Saliceae</taxon>
        <taxon>Populus</taxon>
    </lineage>
</organism>
<dbReference type="PANTHER" id="PTHR15486:SF70">
    <property type="entry name" value="GLYCEROL-3-PHOSPHATE ACYLTRANSFERASE 8-RELATED"/>
    <property type="match status" value="1"/>
</dbReference>
<feature type="transmembrane region" description="Helical" evidence="16">
    <location>
        <begin position="914"/>
        <end position="935"/>
    </location>
</feature>
<evidence type="ECO:0000256" key="13">
    <source>
        <dbReference type="ARBA" id="ARBA00023264"/>
    </source>
</evidence>
<evidence type="ECO:0000313" key="18">
    <source>
        <dbReference type="EMBL" id="KAJ6972350.1"/>
    </source>
</evidence>
<dbReference type="Gene3D" id="1.20.1250.20">
    <property type="entry name" value="MFS general substrate transporter like domains"/>
    <property type="match status" value="2"/>
</dbReference>
<feature type="transmembrane region" description="Helical" evidence="16">
    <location>
        <begin position="750"/>
        <end position="770"/>
    </location>
</feature>
<evidence type="ECO:0000256" key="11">
    <source>
        <dbReference type="ARBA" id="ARBA00023136"/>
    </source>
</evidence>
<evidence type="ECO:0000256" key="12">
    <source>
        <dbReference type="ARBA" id="ARBA00023209"/>
    </source>
</evidence>
<sequence length="1091" mass="120821">MSPTKPEKKFPPITACNGTTHQSIAADLDGTLLVSSSSFPYFMLVAVEAGSLFRGLVLLLSLPIVIVSYLFISEALGIQILIFISMSGLKIRDIELVSRAVLPRFYAADVRSESYEVFDRCKRKVVVTANPTIMVEPFVKDFLGGDKVLGTDIEVNPKTKRATGFVKKPGVLVGKWKKLAVLKEFGEEAPDLGIGDRKTDHDFMSICKFALALALCCWPNLKVRIKSDMVFFKKGNECFHLVLPNLCKQEGYMVHRSKSATPLPLDRLKNRIIFHDGRLVQRPDPLNALITYIWLPFGFILSIIRVYFNLPLPERIVRYTYEMLGIHLVIRGTPPPAPSPGTPGNLYVCNHRTALDPIVIAIALGRKVSCVTYSVSRLSRFLSPIPAIALTRDRAADAARISSILQKGDLVVCPEGTTCREEFLLRFSALFAELSDRIVPVAVNCKQNMFYGTTVRGVKFWDPYFFFMNPRPTYEVTFLDRLPEEMTVKAGGKSSIEVANYVQKVLGEVLGFENTGLTRKDKYLLLGGNDGKVFPTGRAISSHRGERLGIASAQYAQGSIFYESLHCQMANGFTSGSSCSSFLQVAGHLDKKNLKPLATYPQQRRGRCKCCLSVDPSLGSWLRPNKGKCQHFNHVKAIRTRTYYKSEEYDITEPAAVDSMKAAEGSSEVVLASSWWEQVPKRWVIVLLCFTAFLLCNMDRVNMSIAILPMSQEFNWNSATVGLIQSSFFWGYLLTQIVGGIWADKIGGKLVLGFGVVWWSIATILTPIAARIGLPFLLITRAFMGIGEGVAMPAMNNILSKWIPVSERSRSLALVYSGMYLGSVTGLAVSPMLIHKFGWASVFYSFGSLGSIWFALWIKKASICFFKLFFSAYSSPKEDPELSPQEKKLILGGNVAKEPVSVIPWKLILSKAPVWALIISHFCHNWGTFILLTWMPTYYNQVLKFNLTESGLLCVLPWLTMAVFANIGGWIADTLIMQSIGFLGPAFFLTQLSHVRTPAMAVLCMACSQGSDAFSQSGLYSNHQDIGPRYAGVLLGLSNTAGVLAGVFGTAATGYILQRGSWDDVFKVAVALYIIGTLVWNLFSTGEKILD</sequence>
<dbReference type="AlphaFoldDB" id="A0AAD6PZH4"/>
<evidence type="ECO:0000256" key="1">
    <source>
        <dbReference type="ARBA" id="ARBA00004141"/>
    </source>
</evidence>
<feature type="transmembrane region" description="Helical" evidence="16">
    <location>
        <begin position="289"/>
        <end position="308"/>
    </location>
</feature>
<evidence type="ECO:0000256" key="6">
    <source>
        <dbReference type="ARBA" id="ARBA00022679"/>
    </source>
</evidence>
<feature type="transmembrane region" description="Helical" evidence="16">
    <location>
        <begin position="1030"/>
        <end position="1053"/>
    </location>
</feature>
<evidence type="ECO:0000256" key="8">
    <source>
        <dbReference type="ARBA" id="ARBA00022946"/>
    </source>
</evidence>
<keyword evidence="10" id="KW-0443">Lipid metabolism</keyword>
<evidence type="ECO:0000256" key="7">
    <source>
        <dbReference type="ARBA" id="ARBA00022692"/>
    </source>
</evidence>
<evidence type="ECO:0000256" key="5">
    <source>
        <dbReference type="ARBA" id="ARBA00022640"/>
    </source>
</evidence>
<keyword evidence="12" id="KW-0594">Phospholipid biosynthesis</keyword>
<keyword evidence="5" id="KW-0934">Plastid</keyword>
<feature type="transmembrane region" description="Helical" evidence="16">
    <location>
        <begin position="811"/>
        <end position="833"/>
    </location>
</feature>
<evidence type="ECO:0000313" key="19">
    <source>
        <dbReference type="Proteomes" id="UP001164929"/>
    </source>
</evidence>
<dbReference type="GO" id="GO:0090447">
    <property type="term" value="F:glycerol-3-phosphate 2-O-acyltransferase activity"/>
    <property type="evidence" value="ECO:0007669"/>
    <property type="project" value="UniProtKB-ARBA"/>
</dbReference>
<dbReference type="InterPro" id="IPR002123">
    <property type="entry name" value="Plipid/glycerol_acylTrfase"/>
</dbReference>
<keyword evidence="6" id="KW-0808">Transferase</keyword>
<dbReference type="CDD" id="cd06551">
    <property type="entry name" value="LPLAT"/>
    <property type="match status" value="1"/>
</dbReference>
<evidence type="ECO:0000256" key="16">
    <source>
        <dbReference type="SAM" id="Phobius"/>
    </source>
</evidence>
<feature type="transmembrane region" description="Helical" evidence="16">
    <location>
        <begin position="839"/>
        <end position="858"/>
    </location>
</feature>
<evidence type="ECO:0000256" key="2">
    <source>
        <dbReference type="ARBA" id="ARBA00004229"/>
    </source>
</evidence>
<dbReference type="PANTHER" id="PTHR15486">
    <property type="entry name" value="ANCIENT UBIQUITOUS PROTEIN"/>
    <property type="match status" value="1"/>
</dbReference>
<dbReference type="InterPro" id="IPR056462">
    <property type="entry name" value="HAD_RAM2/GPAT1-8"/>
</dbReference>
<dbReference type="FunFam" id="3.40.50.1000:FF:000134">
    <property type="entry name" value="Glycerol-3-phosphate 2-O-acyltransferase 6"/>
    <property type="match status" value="1"/>
</dbReference>
<protein>
    <recommendedName>
        <fullName evidence="17">Major facilitator superfamily (MFS) profile domain-containing protein</fullName>
    </recommendedName>
</protein>
<dbReference type="FunFam" id="1.20.1250.20:FF:000058">
    <property type="entry name" value="ascorbate transporter, chloroplastic isoform X1"/>
    <property type="match status" value="1"/>
</dbReference>
<feature type="transmembrane region" description="Helical" evidence="16">
    <location>
        <begin position="723"/>
        <end position="743"/>
    </location>
</feature>
<evidence type="ECO:0000256" key="15">
    <source>
        <dbReference type="ARBA" id="ARBA00024362"/>
    </source>
</evidence>
<keyword evidence="14" id="KW-0012">Acyltransferase</keyword>
<dbReference type="InterPro" id="IPR036259">
    <property type="entry name" value="MFS_trans_sf"/>
</dbReference>
<dbReference type="PROSITE" id="PS50850">
    <property type="entry name" value="MFS"/>
    <property type="match status" value="1"/>
</dbReference>